<dbReference type="Proteomes" id="UP000014500">
    <property type="component" value="Unassembled WGS sequence"/>
</dbReference>
<dbReference type="EnsemblMetazoa" id="SMAR011459-RA">
    <property type="protein sequence ID" value="SMAR011459-PA"/>
    <property type="gene ID" value="SMAR011459"/>
</dbReference>
<proteinExistence type="predicted"/>
<dbReference type="EMBL" id="JH432064">
    <property type="status" value="NOT_ANNOTATED_CDS"/>
    <property type="molecule type" value="Genomic_DNA"/>
</dbReference>
<organism evidence="1 2">
    <name type="scientific">Strigamia maritima</name>
    <name type="common">European centipede</name>
    <name type="synonym">Geophilus maritimus</name>
    <dbReference type="NCBI Taxonomy" id="126957"/>
    <lineage>
        <taxon>Eukaryota</taxon>
        <taxon>Metazoa</taxon>
        <taxon>Ecdysozoa</taxon>
        <taxon>Arthropoda</taxon>
        <taxon>Myriapoda</taxon>
        <taxon>Chilopoda</taxon>
        <taxon>Pleurostigmophora</taxon>
        <taxon>Geophilomorpha</taxon>
        <taxon>Linotaeniidae</taxon>
        <taxon>Strigamia</taxon>
    </lineage>
</organism>
<name>T1JCE9_STRMM</name>
<dbReference type="HOGENOM" id="CLU_1615050_0_0_1"/>
<dbReference type="AlphaFoldDB" id="T1JCE9"/>
<evidence type="ECO:0000313" key="2">
    <source>
        <dbReference type="Proteomes" id="UP000014500"/>
    </source>
</evidence>
<keyword evidence="2" id="KW-1185">Reference proteome</keyword>
<protein>
    <submittedName>
        <fullName evidence="1">Uncharacterized protein</fullName>
    </submittedName>
</protein>
<dbReference type="PhylomeDB" id="T1JCE9"/>
<reference evidence="1" key="2">
    <citation type="submission" date="2015-02" db="UniProtKB">
        <authorList>
            <consortium name="EnsemblMetazoa"/>
        </authorList>
    </citation>
    <scope>IDENTIFICATION</scope>
</reference>
<evidence type="ECO:0000313" key="1">
    <source>
        <dbReference type="EnsemblMetazoa" id="SMAR011459-PA"/>
    </source>
</evidence>
<accession>T1JCE9</accession>
<sequence length="165" mass="19816">MTEIDLEFLFLISKRRNTDKPRIKMQISIEKEAPNAVYFVYFDFNFVFVGNLELEPTARAFRDWFLDLAPNQSFCHLSRKIKHHIIVAIDTRWQIVSREFRSRLLLIKYSSKVVLFLVERQHSTWKNSEEDTMLSLNIFDIQLIELKELTFWINHFVLFNTANLL</sequence>
<reference evidence="2" key="1">
    <citation type="submission" date="2011-05" db="EMBL/GenBank/DDBJ databases">
        <authorList>
            <person name="Richards S.R."/>
            <person name="Qu J."/>
            <person name="Jiang H."/>
            <person name="Jhangiani S.N."/>
            <person name="Agravi P."/>
            <person name="Goodspeed R."/>
            <person name="Gross S."/>
            <person name="Mandapat C."/>
            <person name="Jackson L."/>
            <person name="Mathew T."/>
            <person name="Pu L."/>
            <person name="Thornton R."/>
            <person name="Saada N."/>
            <person name="Wilczek-Boney K.B."/>
            <person name="Lee S."/>
            <person name="Kovar C."/>
            <person name="Wu Y."/>
            <person name="Scherer S.E."/>
            <person name="Worley K.C."/>
            <person name="Muzny D.M."/>
            <person name="Gibbs R."/>
        </authorList>
    </citation>
    <scope>NUCLEOTIDE SEQUENCE</scope>
    <source>
        <strain evidence="2">Brora</strain>
    </source>
</reference>